<feature type="transmembrane region" description="Helical" evidence="6">
    <location>
        <begin position="311"/>
        <end position="337"/>
    </location>
</feature>
<dbReference type="PANTHER" id="PTHR23502:SF3">
    <property type="entry name" value="MAJOR FACILITATOR SUPERFAMILY (MFS) PROFILE DOMAIN-CONTAINING PROTEIN-RELATED"/>
    <property type="match status" value="1"/>
</dbReference>
<feature type="compositionally biased region" description="Basic and acidic residues" evidence="5">
    <location>
        <begin position="1"/>
        <end position="19"/>
    </location>
</feature>
<feature type="transmembrane region" description="Helical" evidence="6">
    <location>
        <begin position="235"/>
        <end position="255"/>
    </location>
</feature>
<sequence length="572" mass="64298">MSELGIKEEPKSPLDRHGSSEGGTISEESNLPVNLSNVLSRKEEEGDEEDEYAPSNDKRELKEQDCYDKLGYCWPRWKKWSYLAAVACVQVSMNFNTSVYPNAIAPLSKAFNISEQHARTGQMAYLVTYSIGCELWAPWSEEFGRWPILQLSMFLINIWQILAGLSPNWGSQVVARALGGLSTAGGSVTLGLIADIYEPETQQFPLAFIVLSSCIGTSIGGVIGGPIERFLSWRWFFWIQLIFGGFTQAIIFFMPESRSTILIDREAKRRRTSGEDPNIYGPNELKKPRVSLKEAGKIWIRPFHMLLREPIVLCLSLLSGFSDALIFTFLESFAIVYSEGWGFGILAQAWAVIPINVAYVIAYFSYFPWFRRDESIRQSLGDDALLPERRLKWLLFLAPLEPIGLFGFAWTSLGRAYNVHWIGSMIFSACVGIGNYAIYLSSVDYMVAAYGVYSASACGGNAFARDLLAGVSAMYAIPMYTNIGNKYPTEYASTILACLSCLVVLPIYVFYWKGPQIRARSKFASVLAADRQANHGRRLHEVRLKRSSTYARARVLVLRYECCGLTNFFNLF</sequence>
<keyword evidence="3 6" id="KW-1133">Transmembrane helix</keyword>
<dbReference type="InterPro" id="IPR011701">
    <property type="entry name" value="MFS"/>
</dbReference>
<dbReference type="Pfam" id="PF07690">
    <property type="entry name" value="MFS_1"/>
    <property type="match status" value="1"/>
</dbReference>
<evidence type="ECO:0000313" key="9">
    <source>
        <dbReference type="Proteomes" id="UP000214365"/>
    </source>
</evidence>
<dbReference type="SUPFAM" id="SSF103473">
    <property type="entry name" value="MFS general substrate transporter"/>
    <property type="match status" value="1"/>
</dbReference>
<keyword evidence="9" id="KW-1185">Reference proteome</keyword>
<dbReference type="Proteomes" id="UP000214365">
    <property type="component" value="Unassembled WGS sequence"/>
</dbReference>
<evidence type="ECO:0000256" key="6">
    <source>
        <dbReference type="SAM" id="Phobius"/>
    </source>
</evidence>
<organism evidence="8 9">
    <name type="scientific">Talaromyces atroroseus</name>
    <dbReference type="NCBI Taxonomy" id="1441469"/>
    <lineage>
        <taxon>Eukaryota</taxon>
        <taxon>Fungi</taxon>
        <taxon>Dikarya</taxon>
        <taxon>Ascomycota</taxon>
        <taxon>Pezizomycotina</taxon>
        <taxon>Eurotiomycetes</taxon>
        <taxon>Eurotiomycetidae</taxon>
        <taxon>Eurotiales</taxon>
        <taxon>Trichocomaceae</taxon>
        <taxon>Talaromyces</taxon>
        <taxon>Talaromyces sect. Trachyspermi</taxon>
    </lineage>
</organism>
<evidence type="ECO:0000259" key="7">
    <source>
        <dbReference type="PROSITE" id="PS50850"/>
    </source>
</evidence>
<feature type="domain" description="Major facilitator superfamily (MFS) profile" evidence="7">
    <location>
        <begin position="82"/>
        <end position="572"/>
    </location>
</feature>
<name>A0A1Q5QCD3_TALAT</name>
<evidence type="ECO:0000256" key="3">
    <source>
        <dbReference type="ARBA" id="ARBA00022989"/>
    </source>
</evidence>
<comment type="subcellular location">
    <subcellularLocation>
        <location evidence="1">Membrane</location>
        <topology evidence="1">Multi-pass membrane protein</topology>
    </subcellularLocation>
</comment>
<dbReference type="STRING" id="1441469.A0A1Q5QCD3"/>
<feature type="transmembrane region" description="Helical" evidence="6">
    <location>
        <begin position="419"/>
        <end position="438"/>
    </location>
</feature>
<evidence type="ECO:0000256" key="1">
    <source>
        <dbReference type="ARBA" id="ARBA00004141"/>
    </source>
</evidence>
<comment type="caution">
    <text evidence="8">The sequence shown here is derived from an EMBL/GenBank/DDBJ whole genome shotgun (WGS) entry which is preliminary data.</text>
</comment>
<dbReference type="AlphaFoldDB" id="A0A1Q5QCD3"/>
<evidence type="ECO:0000256" key="4">
    <source>
        <dbReference type="ARBA" id="ARBA00023136"/>
    </source>
</evidence>
<dbReference type="EMBL" id="LFMY01000002">
    <property type="protein sequence ID" value="OKL63580.1"/>
    <property type="molecule type" value="Genomic_DNA"/>
</dbReference>
<feature type="transmembrane region" description="Helical" evidence="6">
    <location>
        <begin position="491"/>
        <end position="512"/>
    </location>
</feature>
<dbReference type="InterPro" id="IPR036259">
    <property type="entry name" value="MFS_trans_sf"/>
</dbReference>
<proteinExistence type="predicted"/>
<dbReference type="PANTHER" id="PTHR23502">
    <property type="entry name" value="MAJOR FACILITATOR SUPERFAMILY"/>
    <property type="match status" value="1"/>
</dbReference>
<feature type="transmembrane region" description="Helical" evidence="6">
    <location>
        <begin position="445"/>
        <end position="464"/>
    </location>
</feature>
<dbReference type="InterPro" id="IPR020846">
    <property type="entry name" value="MFS_dom"/>
</dbReference>
<feature type="region of interest" description="Disordered" evidence="5">
    <location>
        <begin position="1"/>
        <end position="58"/>
    </location>
</feature>
<keyword evidence="2 6" id="KW-0812">Transmembrane</keyword>
<evidence type="ECO:0000256" key="5">
    <source>
        <dbReference type="SAM" id="MobiDB-lite"/>
    </source>
</evidence>
<dbReference type="OrthoDB" id="5376138at2759"/>
<reference evidence="8 9" key="1">
    <citation type="submission" date="2015-06" db="EMBL/GenBank/DDBJ databases">
        <title>Talaromyces atroroseus IBT 11181 draft genome.</title>
        <authorList>
            <person name="Rasmussen K.B."/>
            <person name="Rasmussen S."/>
            <person name="Petersen B."/>
            <person name="Sicheritz-Ponten T."/>
            <person name="Mortensen U.H."/>
            <person name="Thrane U."/>
        </authorList>
    </citation>
    <scope>NUCLEOTIDE SEQUENCE [LARGE SCALE GENOMIC DNA]</scope>
    <source>
        <strain evidence="8 9">IBT 11181</strain>
    </source>
</reference>
<protein>
    <recommendedName>
        <fullName evidence="7">Major facilitator superfamily (MFS) profile domain-containing protein</fullName>
    </recommendedName>
</protein>
<keyword evidence="4 6" id="KW-0472">Membrane</keyword>
<dbReference type="GO" id="GO:0022857">
    <property type="term" value="F:transmembrane transporter activity"/>
    <property type="evidence" value="ECO:0007669"/>
    <property type="project" value="InterPro"/>
</dbReference>
<dbReference type="GeneID" id="31001016"/>
<evidence type="ECO:0000256" key="2">
    <source>
        <dbReference type="ARBA" id="ARBA00022692"/>
    </source>
</evidence>
<feature type="transmembrane region" description="Helical" evidence="6">
    <location>
        <begin position="391"/>
        <end position="413"/>
    </location>
</feature>
<evidence type="ECO:0000313" key="8">
    <source>
        <dbReference type="EMBL" id="OKL63580.1"/>
    </source>
</evidence>
<dbReference type="PROSITE" id="PS50850">
    <property type="entry name" value="MFS"/>
    <property type="match status" value="1"/>
</dbReference>
<dbReference type="RefSeq" id="XP_020123701.1">
    <property type="nucleotide sequence ID" value="XM_020260906.1"/>
</dbReference>
<feature type="transmembrane region" description="Helical" evidence="6">
    <location>
        <begin position="204"/>
        <end position="223"/>
    </location>
</feature>
<feature type="transmembrane region" description="Helical" evidence="6">
    <location>
        <begin position="349"/>
        <end position="370"/>
    </location>
</feature>
<dbReference type="GO" id="GO:0005886">
    <property type="term" value="C:plasma membrane"/>
    <property type="evidence" value="ECO:0007669"/>
    <property type="project" value="TreeGrafter"/>
</dbReference>
<gene>
    <name evidence="8" type="ORF">UA08_01261</name>
</gene>
<accession>A0A1Q5QCD3</accession>
<dbReference type="Gene3D" id="1.20.1250.20">
    <property type="entry name" value="MFS general substrate transporter like domains"/>
    <property type="match status" value="1"/>
</dbReference>
<dbReference type="FunFam" id="1.20.1250.20:FF:000088">
    <property type="entry name" value="MFS multidrug transporter, putative"/>
    <property type="match status" value="1"/>
</dbReference>